<dbReference type="Pfam" id="PF11262">
    <property type="entry name" value="Tho2"/>
    <property type="match status" value="2"/>
</dbReference>
<feature type="compositionally biased region" description="Basic and acidic residues" evidence="6">
    <location>
        <begin position="856"/>
        <end position="871"/>
    </location>
</feature>
<evidence type="ECO:0000259" key="9">
    <source>
        <dbReference type="Pfam" id="PF16134"/>
    </source>
</evidence>
<keyword evidence="4" id="KW-0539">Nucleus</keyword>
<dbReference type="GO" id="GO:0003729">
    <property type="term" value="F:mRNA binding"/>
    <property type="evidence" value="ECO:0007669"/>
    <property type="project" value="TreeGrafter"/>
</dbReference>
<dbReference type="InterPro" id="IPR021726">
    <property type="entry name" value="THO_THOC2_N"/>
</dbReference>
<name>A0A6B2KW63_9EUKA</name>
<dbReference type="PANTHER" id="PTHR21597">
    <property type="entry name" value="THO2 PROTEIN"/>
    <property type="match status" value="1"/>
</dbReference>
<evidence type="ECO:0000313" key="10">
    <source>
        <dbReference type="EMBL" id="NDV29044.1"/>
    </source>
</evidence>
<feature type="compositionally biased region" description="Basic and acidic residues" evidence="6">
    <location>
        <begin position="823"/>
        <end position="837"/>
    </location>
</feature>
<organism evidence="10">
    <name type="scientific">Arcella intermedia</name>
    <dbReference type="NCBI Taxonomy" id="1963864"/>
    <lineage>
        <taxon>Eukaryota</taxon>
        <taxon>Amoebozoa</taxon>
        <taxon>Tubulinea</taxon>
        <taxon>Elardia</taxon>
        <taxon>Arcellinida</taxon>
        <taxon>Sphaerothecina</taxon>
        <taxon>Arcellidae</taxon>
        <taxon>Arcella</taxon>
    </lineage>
</organism>
<dbReference type="GO" id="GO:0000445">
    <property type="term" value="C:THO complex part of transcription export complex"/>
    <property type="evidence" value="ECO:0007669"/>
    <property type="project" value="TreeGrafter"/>
</dbReference>
<dbReference type="GO" id="GO:0006406">
    <property type="term" value="P:mRNA export from nucleus"/>
    <property type="evidence" value="ECO:0007669"/>
    <property type="project" value="InterPro"/>
</dbReference>
<comment type="similarity">
    <text evidence="2">Belongs to the THOC2 family.</text>
</comment>
<feature type="compositionally biased region" description="Basic and acidic residues" evidence="6">
    <location>
        <begin position="790"/>
        <end position="808"/>
    </location>
</feature>
<dbReference type="Pfam" id="PF16134">
    <property type="entry name" value="THOC2_N"/>
    <property type="match status" value="1"/>
</dbReference>
<reference evidence="10" key="1">
    <citation type="journal article" date="2020" name="J. Eukaryot. Microbiol.">
        <title>De novo Sequencing, Assembly and Annotation of the Transcriptome for the Free-Living Testate Amoeba Arcella intermedia.</title>
        <authorList>
            <person name="Ribeiro G.M."/>
            <person name="Porfirio-Sousa A.L."/>
            <person name="Maurer-Alcala X.X."/>
            <person name="Katz L.A."/>
            <person name="Lahr D.J.G."/>
        </authorList>
    </citation>
    <scope>NUCLEOTIDE SEQUENCE</scope>
</reference>
<dbReference type="EMBL" id="GIBP01000075">
    <property type="protein sequence ID" value="NDV29044.1"/>
    <property type="molecule type" value="Transcribed_RNA"/>
</dbReference>
<evidence type="ECO:0000256" key="4">
    <source>
        <dbReference type="ARBA" id="ARBA00023242"/>
    </source>
</evidence>
<feature type="domain" description="THO complex subunitTHOC2 C-terminal" evidence="7">
    <location>
        <begin position="511"/>
        <end position="545"/>
    </location>
</feature>
<evidence type="ECO:0000259" key="8">
    <source>
        <dbReference type="Pfam" id="PF11732"/>
    </source>
</evidence>
<sequence>MRSTIKLQEMQKFQNFRLLESLIELNDWPHINIMLSKLKHHCPGVYPPITSAICKRLHQLIEPIYRPISPYECESTPVENAITSYPDFITLGFPMIEHIGPYLHTDVMLFCKICRVLLECVKSKNIEGQQRADISTFIGRILLPTLSLIPANPAVATELWNVLSNFSYQERFRVYGMWQNNKEYPVHTISRTLASLEVKKILSRLTAENVKPKGRQIAKLTHTHPDVVFHKMLTRSRVYNNEILPIIDTLKYLTQLSLDVLNYSLICFLSNPTTNNESLIWLNNLSQFTGQLFKRYASKIELLPMMQYLVNQLQMQNTDQLVVLKEIIEKSSNLFMHEDIQDEQLLMLDAGGARIRSHTMVLLTPQEPKQRTTSKSIESLAKTLVSSRLVVPIFLLIAHTRATILFEQQETHLKKMGETFDKIHESLLLYNDMVNQFILSNEELATKTKLPYLIDLVQKYHLEPECAFHILRSSLHTLYVDVKRDGEITPSTKRKLMDDVLKILPKHVHYGAEFYCLFWSLSLSDIFVPRAEYEAKIKTLSDSTEVIALQNELKEQESKHRFITKKMEEEKKNWFHCNPSTAKTIGTQFVLEQCILPRCVYSMTDAIFCANFAKLIHTMGCDGFSFPVYFQRIIDSLGSVIFSCTEAEASRYGKFLSVTLTQIKRWKNDSTLFEKECGNSFSRAGEPGFSNFKRLTIVWEEQAQKIFTSFIESGKFIKIRNAIIVLTKLLGVFPSYNKVASAIENCIAPLASERRNDIKVRAESYKGKLEKNKSTLLSDEQYYSDSTATEESKDGKWSDQKSKVEAQKYRPRFKGDTSINVDPKAKEDSVTDKDSLGTKRKRNTTGPALPNKVPRRSKEKDKKERNEKEQNDAPSTLVQGDNVEDVIPSGGDKVIRKVKDKEIDPKANERPREDKNGREEVTRREEPTRREEKNPKEVLKKDDKREEMKKELREEKGNEKNGREERREDVRREEKREEKGNDKPIREEKRDDKGNEKSTREDKQSKDNRGDVQRSEKEPSRDIPTREIGRDVPREVIRDQPRETARDTPREGNNRDVLREVPRDVSREGLRDVPRDTREPSREVSRDLSKSIRDEKEKPKEKPKEREKQTERDETDDRVQEDRQFSNDLIRDDRMYREEVTPRDTQKKNEDWHERSKEEKNREIREREDRIREDTKNREDMRYREDYRTAREDRQSREQRIARDEARNAREDKHNREERTPREEPRSNRDMNREDLRMMRDHREDKMLKEERQREDRSIKEEEFHTEDFKKDREVKREYVSTRENKGNREDRNRREDKGRYIEDKNTSKREYNDYPTWNTSKRFKTSPPSHYPDYSDRERERHPHQHHPQNSLTQNIEEQHPRPKRRF</sequence>
<dbReference type="InterPro" id="IPR021418">
    <property type="entry name" value="THO_THOC2_C"/>
</dbReference>
<keyword evidence="5" id="KW-0175">Coiled coil</keyword>
<feature type="coiled-coil region" evidence="5">
    <location>
        <begin position="546"/>
        <end position="573"/>
    </location>
</feature>
<dbReference type="InterPro" id="IPR032302">
    <property type="entry name" value="THOC2_N"/>
</dbReference>
<evidence type="ECO:0000256" key="2">
    <source>
        <dbReference type="ARBA" id="ARBA00007857"/>
    </source>
</evidence>
<feature type="domain" description="THO complex subunitTHOC2 N-terminal" evidence="8">
    <location>
        <begin position="217"/>
        <end position="276"/>
    </location>
</feature>
<dbReference type="InterPro" id="IPR040007">
    <property type="entry name" value="Tho2"/>
</dbReference>
<feature type="domain" description="THO complex subunitTHOC2 C-terminal" evidence="7">
    <location>
        <begin position="548"/>
        <end position="769"/>
    </location>
</feature>
<dbReference type="GO" id="GO:0006397">
    <property type="term" value="P:mRNA processing"/>
    <property type="evidence" value="ECO:0007669"/>
    <property type="project" value="InterPro"/>
</dbReference>
<evidence type="ECO:0000256" key="6">
    <source>
        <dbReference type="SAM" id="MobiDB-lite"/>
    </source>
</evidence>
<proteinExistence type="inferred from homology"/>
<dbReference type="PANTHER" id="PTHR21597:SF0">
    <property type="entry name" value="THO COMPLEX SUBUNIT 2"/>
    <property type="match status" value="1"/>
</dbReference>
<feature type="region of interest" description="Disordered" evidence="6">
    <location>
        <begin position="783"/>
        <end position="1368"/>
    </location>
</feature>
<evidence type="ECO:0000256" key="5">
    <source>
        <dbReference type="SAM" id="Coils"/>
    </source>
</evidence>
<feature type="compositionally biased region" description="Basic and acidic residues" evidence="6">
    <location>
        <begin position="893"/>
        <end position="1313"/>
    </location>
</feature>
<protein>
    <recommendedName>
        <fullName evidence="3">THO complex subunit 2</fullName>
    </recommendedName>
</protein>
<accession>A0A6B2KW63</accession>
<comment type="subcellular location">
    <subcellularLocation>
        <location evidence="1">Nucleus</location>
    </subcellularLocation>
</comment>
<evidence type="ECO:0000259" key="7">
    <source>
        <dbReference type="Pfam" id="PF11262"/>
    </source>
</evidence>
<evidence type="ECO:0000256" key="3">
    <source>
        <dbReference type="ARBA" id="ARBA00019596"/>
    </source>
</evidence>
<evidence type="ECO:0000256" key="1">
    <source>
        <dbReference type="ARBA" id="ARBA00004123"/>
    </source>
</evidence>
<feature type="domain" description="THO complex subunit 2 N-terminal" evidence="9">
    <location>
        <begin position="82"/>
        <end position="215"/>
    </location>
</feature>
<dbReference type="Pfam" id="PF11732">
    <property type="entry name" value="Thoc2"/>
    <property type="match status" value="1"/>
</dbReference>